<reference evidence="2" key="1">
    <citation type="submission" date="2015-08" db="EMBL/GenBank/DDBJ databases">
        <title>Genome sequencing project for genomic taxonomy and phylogenomics of Bacillus-like bacteria.</title>
        <authorList>
            <person name="Liu B."/>
            <person name="Wang J."/>
            <person name="Zhu Y."/>
            <person name="Liu G."/>
            <person name="Chen Q."/>
            <person name="Chen Z."/>
            <person name="Lan J."/>
            <person name="Che J."/>
            <person name="Ge C."/>
            <person name="Shi H."/>
            <person name="Pan Z."/>
            <person name="Liu X."/>
        </authorList>
    </citation>
    <scope>NUCLEOTIDE SEQUENCE [LARGE SCALE GENOMIC DNA]</scope>
    <source>
        <strain evidence="2">FJAT-22460</strain>
    </source>
</reference>
<evidence type="ECO:0000313" key="2">
    <source>
        <dbReference type="Proteomes" id="UP000036932"/>
    </source>
</evidence>
<dbReference type="SUPFAM" id="SSF52540">
    <property type="entry name" value="P-loop containing nucleoside triphosphate hydrolases"/>
    <property type="match status" value="1"/>
</dbReference>
<organism evidence="1 2">
    <name type="scientific">Paenibacillus solani</name>
    <dbReference type="NCBI Taxonomy" id="1705565"/>
    <lineage>
        <taxon>Bacteria</taxon>
        <taxon>Bacillati</taxon>
        <taxon>Bacillota</taxon>
        <taxon>Bacilli</taxon>
        <taxon>Bacillales</taxon>
        <taxon>Paenibacillaceae</taxon>
        <taxon>Paenibacillus</taxon>
    </lineage>
</organism>
<dbReference type="OrthoDB" id="9799092at2"/>
<dbReference type="PATRIC" id="fig|1705565.3.peg.4216"/>
<evidence type="ECO:0000313" key="1">
    <source>
        <dbReference type="EMBL" id="KOR89620.1"/>
    </source>
</evidence>
<dbReference type="AlphaFoldDB" id="A0A0M1P5N6"/>
<name>A0A0M1P5N6_9BACL</name>
<proteinExistence type="predicted"/>
<protein>
    <submittedName>
        <fullName evidence="1">Tunicamycin resistance protein</fullName>
    </submittedName>
</protein>
<accession>A0A0M1P5N6</accession>
<keyword evidence="2" id="KW-1185">Reference proteome</keyword>
<dbReference type="InterPro" id="IPR027417">
    <property type="entry name" value="P-loop_NTPase"/>
</dbReference>
<dbReference type="Gene3D" id="3.40.50.300">
    <property type="entry name" value="P-loop containing nucleotide triphosphate hydrolases"/>
    <property type="match status" value="1"/>
</dbReference>
<dbReference type="EMBL" id="LIUT01000001">
    <property type="protein sequence ID" value="KOR89620.1"/>
    <property type="molecule type" value="Genomic_DNA"/>
</dbReference>
<dbReference type="Proteomes" id="UP000036932">
    <property type="component" value="Unassembled WGS sequence"/>
</dbReference>
<comment type="caution">
    <text evidence="1">The sequence shown here is derived from an EMBL/GenBank/DDBJ whole genome shotgun (WGS) entry which is preliminary data.</text>
</comment>
<dbReference type="Pfam" id="PF13671">
    <property type="entry name" value="AAA_33"/>
    <property type="match status" value="1"/>
</dbReference>
<dbReference type="RefSeq" id="WP_054402656.1">
    <property type="nucleotide sequence ID" value="NZ_LIUT01000001.1"/>
</dbReference>
<gene>
    <name evidence="1" type="ORF">AM231_11085</name>
</gene>
<sequence>MIIWINGAFGSGKTQAAFELQRRIPNSYVYDPENAGYFIRDNVPLDSKRDDFQHYPMWREFNYSMFKYLDQESDQLILAPMTITDVDYFDEIVGNLRRDGVVIQHFTLCASKEVLLRRLRSRGESSNSWGAHQIDRCIHGLTNEVFRHHIDTDQLSIDQVVETIAALAQVELLPDHRGSAKKKLDRIKTKFSHIRFFR</sequence>